<protein>
    <recommendedName>
        <fullName evidence="4">Pilin/flagellin</fullName>
    </recommendedName>
</protein>
<dbReference type="AlphaFoldDB" id="A0ABD5NKQ9"/>
<gene>
    <name evidence="2" type="ORF">ACFOUR_03400</name>
</gene>
<evidence type="ECO:0000313" key="3">
    <source>
        <dbReference type="Proteomes" id="UP001595846"/>
    </source>
</evidence>
<evidence type="ECO:0008006" key="4">
    <source>
        <dbReference type="Google" id="ProtNLM"/>
    </source>
</evidence>
<dbReference type="RefSeq" id="WP_256531658.1">
    <property type="nucleotide sequence ID" value="NZ_CP101824.1"/>
</dbReference>
<comment type="caution">
    <text evidence="2">The sequence shown here is derived from an EMBL/GenBank/DDBJ whole genome shotgun (WGS) entry which is preliminary data.</text>
</comment>
<dbReference type="Pfam" id="PF23958">
    <property type="entry name" value="DUF7287"/>
    <property type="match status" value="1"/>
</dbReference>
<name>A0ABD5NKQ9_9EURY</name>
<feature type="transmembrane region" description="Helical" evidence="1">
    <location>
        <begin position="27"/>
        <end position="48"/>
    </location>
</feature>
<evidence type="ECO:0000256" key="1">
    <source>
        <dbReference type="SAM" id="Phobius"/>
    </source>
</evidence>
<keyword evidence="1" id="KW-0812">Transmembrane</keyword>
<accession>A0ABD5NKQ9</accession>
<keyword evidence="1" id="KW-0472">Membrane</keyword>
<dbReference type="InterPro" id="IPR056613">
    <property type="entry name" value="DUF7287"/>
</dbReference>
<organism evidence="2 3">
    <name type="scientific">Halovivax cerinus</name>
    <dbReference type="NCBI Taxonomy" id="1487865"/>
    <lineage>
        <taxon>Archaea</taxon>
        <taxon>Methanobacteriati</taxon>
        <taxon>Methanobacteriota</taxon>
        <taxon>Stenosarchaea group</taxon>
        <taxon>Halobacteria</taxon>
        <taxon>Halobacteriales</taxon>
        <taxon>Natrialbaceae</taxon>
        <taxon>Halovivax</taxon>
    </lineage>
</organism>
<keyword evidence="1" id="KW-1133">Transmembrane helix</keyword>
<reference evidence="2 3" key="1">
    <citation type="journal article" date="2019" name="Int. J. Syst. Evol. Microbiol.">
        <title>The Global Catalogue of Microorganisms (GCM) 10K type strain sequencing project: providing services to taxonomists for standard genome sequencing and annotation.</title>
        <authorList>
            <consortium name="The Broad Institute Genomics Platform"/>
            <consortium name="The Broad Institute Genome Sequencing Center for Infectious Disease"/>
            <person name="Wu L."/>
            <person name="Ma J."/>
        </authorList>
    </citation>
    <scope>NUCLEOTIDE SEQUENCE [LARGE SCALE GENOMIC DNA]</scope>
    <source>
        <strain evidence="2 3">IBRC-M 10256</strain>
    </source>
</reference>
<proteinExistence type="predicted"/>
<evidence type="ECO:0000313" key="2">
    <source>
        <dbReference type="EMBL" id="MFC3957420.1"/>
    </source>
</evidence>
<sequence>MKPTIEHDRPTDATTDRYRRRDRAQTVQDFAVGIGIFLLAVAFVFTFVPTIITPFEDAGGADAAQADRIAATIVEDASTSGPTNELDWSEFDGGTYDEDSSEDLADELGLRVTDSGNAITRVNITLVEIETVAHSNPTVRAGGGDDYDDQVGASATRIVTTDSISNCDPACQLVVRVW</sequence>
<dbReference type="GeneID" id="73904409"/>
<dbReference type="EMBL" id="JBHSAQ010000001">
    <property type="protein sequence ID" value="MFC3957420.1"/>
    <property type="molecule type" value="Genomic_DNA"/>
</dbReference>
<keyword evidence="3" id="KW-1185">Reference proteome</keyword>
<dbReference type="Proteomes" id="UP001595846">
    <property type="component" value="Unassembled WGS sequence"/>
</dbReference>